<gene>
    <name evidence="2" type="ORF">LYSIN_03506</name>
</gene>
<evidence type="ECO:0000313" key="2">
    <source>
        <dbReference type="EMBL" id="POZ55209.1"/>
    </source>
</evidence>
<keyword evidence="3" id="KW-1185">Reference proteome</keyword>
<keyword evidence="1" id="KW-0812">Transmembrane</keyword>
<comment type="caution">
    <text evidence="2">The sequence shown here is derived from an EMBL/GenBank/DDBJ whole genome shotgun (WGS) entry which is preliminary data.</text>
</comment>
<accession>A0A2S5CWK6</accession>
<proteinExistence type="predicted"/>
<dbReference type="Proteomes" id="UP000237319">
    <property type="component" value="Unassembled WGS sequence"/>
</dbReference>
<keyword evidence="1" id="KW-0472">Membrane</keyword>
<evidence type="ECO:0000313" key="3">
    <source>
        <dbReference type="Proteomes" id="UP000237319"/>
    </source>
</evidence>
<reference evidence="2 3" key="1">
    <citation type="submission" date="2017-11" db="EMBL/GenBank/DDBJ databases">
        <title>Genome sequence of Lysinibacillus sphaericus, a lignin-degrading bacteria isolated from municipal solid waste soil.</title>
        <authorList>
            <person name="Persinoti G.F."/>
            <person name="Paixao D.A."/>
            <person name="Bugg T.D."/>
            <person name="Squina F.M."/>
        </authorList>
    </citation>
    <scope>NUCLEOTIDE SEQUENCE [LARGE SCALE GENOMIC DNA]</scope>
    <source>
        <strain evidence="2 3">A1</strain>
    </source>
</reference>
<name>A0A2S5CWK6_LYSSH</name>
<evidence type="ECO:0000256" key="1">
    <source>
        <dbReference type="SAM" id="Phobius"/>
    </source>
</evidence>
<organism evidence="2 3">
    <name type="scientific">Lysinibacillus sphaericus</name>
    <name type="common">Bacillus sphaericus</name>
    <dbReference type="NCBI Taxonomy" id="1421"/>
    <lineage>
        <taxon>Bacteria</taxon>
        <taxon>Bacillati</taxon>
        <taxon>Bacillota</taxon>
        <taxon>Bacilli</taxon>
        <taxon>Bacillales</taxon>
        <taxon>Bacillaceae</taxon>
        <taxon>Lysinibacillus</taxon>
    </lineage>
</organism>
<feature type="transmembrane region" description="Helical" evidence="1">
    <location>
        <begin position="61"/>
        <end position="82"/>
    </location>
</feature>
<sequence>MDDQQFDKRMALLKKSYDRMELQLNPDNVFKQIEEEKDEEALPKQSNTAQQKHALKWQKPAVWIASVASVLLVGLLVSFYTLNQQENTHSEQTQDIPDEKAVEEEVADYLTKKFNSKKEDIRKELKVTKDELEAFDFIKNANSMLDFYLTTNLHLKLTDENYVEIMEENIMNRLITPKRSLEKIKTFRNLSFEESFAVYSNYVISVEELERFYSKLLEPYQQQLKEKDDVKQYPSDLQAIIEAANNQYMELKTDGNGVFYFKANPIDGEFAPQYINQLHPDVFGYFEYLKMGYLLLADDLRYTREETARSLKIMERTLLADVNADSTDYKLLQETYKNTWVVLLLGTKQYPAIANDGQPNRDYMKFLEEVASGKYGEVMQKTAATILGELQQTQHSATLSQLTPYDIWTILLQTRQETAGTINDSDFNVVDMNESRIAQIKGIYEQYKNNNDEAIINQLHPINIASLYLYAVTIDDKEMQNALLTPDAEVDASMLQTIQSLDVFSQLGEYNGIIPTVAARVAIGSQEKYGRQFLIKFSKSEEGYYRITAIMD</sequence>
<protein>
    <submittedName>
        <fullName evidence="2">Uncharacterized protein</fullName>
    </submittedName>
</protein>
<dbReference type="EMBL" id="PGLV01000002">
    <property type="protein sequence ID" value="POZ55209.1"/>
    <property type="molecule type" value="Genomic_DNA"/>
</dbReference>
<keyword evidence="1" id="KW-1133">Transmembrane helix</keyword>
<dbReference type="RefSeq" id="WP_069509748.1">
    <property type="nucleotide sequence ID" value="NZ_JOTQ01000010.1"/>
</dbReference>
<dbReference type="AlphaFoldDB" id="A0A2S5CWK6"/>